<evidence type="ECO:0000313" key="3">
    <source>
        <dbReference type="Proteomes" id="UP001193035"/>
    </source>
</evidence>
<dbReference type="Proteomes" id="UP001193035">
    <property type="component" value="Unassembled WGS sequence"/>
</dbReference>
<evidence type="ECO:0000313" key="2">
    <source>
        <dbReference type="EMBL" id="TMV02562.1"/>
    </source>
</evidence>
<reference evidence="2 3" key="1">
    <citation type="submission" date="2019-05" db="EMBL/GenBank/DDBJ databases">
        <title>Ruegeria sp. nov., isolated from tidal flat.</title>
        <authorList>
            <person name="Kim W."/>
        </authorList>
    </citation>
    <scope>NUCLEOTIDE SEQUENCE [LARGE SCALE GENOMIC DNA]</scope>
    <source>
        <strain evidence="2 3">CAU 1488</strain>
    </source>
</reference>
<comment type="caution">
    <text evidence="2">The sequence shown here is derived from an EMBL/GenBank/DDBJ whole genome shotgun (WGS) entry which is preliminary data.</text>
</comment>
<dbReference type="InterPro" id="IPR035437">
    <property type="entry name" value="SNase_OB-fold_sf"/>
</dbReference>
<protein>
    <submittedName>
        <fullName evidence="2">Thermonuclease family protein</fullName>
    </submittedName>
</protein>
<sequence length="268" mass="29846">MPFSQEKLDQLKSGVSRKLTSGSINDWERNFLVSMQAKLDRYGQRTKLSDKQYSTLMRLVSTASENETVIRILAGPKRQQAWPARRPVRRKRIHRPRLKKSPKAYLMLVVAGFALSAVLTTERHSGSWPVSNSSGSETYQQSVSASSFRVIDGDTVKISGESRSFRLVGFNTPETKSAQCSGERELGNQATRRLREMLSAASEIEFHRVRCSCKPGTEGTKACNYGRLCGRLYVDGQDVGSSLISEGLAVRYICGATSCPLRPRNWCG</sequence>
<dbReference type="SUPFAM" id="SSF50199">
    <property type="entry name" value="Staphylococcal nuclease"/>
    <property type="match status" value="1"/>
</dbReference>
<name>A0ABY2WSW4_9RHOB</name>
<gene>
    <name evidence="2" type="ORF">FGK63_20245</name>
</gene>
<keyword evidence="3" id="KW-1185">Reference proteome</keyword>
<dbReference type="PROSITE" id="PS50830">
    <property type="entry name" value="TNASE_3"/>
    <property type="match status" value="1"/>
</dbReference>
<dbReference type="Gene3D" id="2.40.50.90">
    <property type="match status" value="1"/>
</dbReference>
<dbReference type="Pfam" id="PF00565">
    <property type="entry name" value="SNase"/>
    <property type="match status" value="1"/>
</dbReference>
<proteinExistence type="predicted"/>
<evidence type="ECO:0000259" key="1">
    <source>
        <dbReference type="PROSITE" id="PS50830"/>
    </source>
</evidence>
<dbReference type="SMART" id="SM00318">
    <property type="entry name" value="SNc"/>
    <property type="match status" value="1"/>
</dbReference>
<feature type="domain" description="TNase-like" evidence="1">
    <location>
        <begin position="141"/>
        <end position="249"/>
    </location>
</feature>
<organism evidence="2 3">
    <name type="scientific">Ruegeria sediminis</name>
    <dbReference type="NCBI Taxonomy" id="2583820"/>
    <lineage>
        <taxon>Bacteria</taxon>
        <taxon>Pseudomonadati</taxon>
        <taxon>Pseudomonadota</taxon>
        <taxon>Alphaproteobacteria</taxon>
        <taxon>Rhodobacterales</taxon>
        <taxon>Roseobacteraceae</taxon>
        <taxon>Ruegeria</taxon>
    </lineage>
</organism>
<accession>A0ABY2WSW4</accession>
<dbReference type="EMBL" id="VCPD01000012">
    <property type="protein sequence ID" value="TMV02562.1"/>
    <property type="molecule type" value="Genomic_DNA"/>
</dbReference>
<dbReference type="InterPro" id="IPR016071">
    <property type="entry name" value="Staphylococal_nuclease_OB-fold"/>
</dbReference>